<dbReference type="OrthoDB" id="9811314at2"/>
<dbReference type="EMBL" id="CP003350">
    <property type="protein sequence ID" value="AFC84705.1"/>
    <property type="molecule type" value="Genomic_DNA"/>
</dbReference>
<dbReference type="eggNOG" id="COG0612">
    <property type="taxonomic scope" value="Bacteria"/>
</dbReference>
<reference evidence="6" key="1">
    <citation type="submission" date="2012-02" db="EMBL/GenBank/DDBJ databases">
        <title>The complete genome of Frateuria aurantia DSM 6220.</title>
        <authorList>
            <consortium name="US DOE Joint Genome Institute (JGI-PGF)"/>
            <person name="Lucas S."/>
            <person name="Copeland A."/>
            <person name="Lapidus A."/>
            <person name="Glavina del Rio T."/>
            <person name="Dalin E."/>
            <person name="Tice H."/>
            <person name="Bruce D."/>
            <person name="Goodwin L."/>
            <person name="Pitluck S."/>
            <person name="Peters L."/>
            <person name="Ovchinnikova G."/>
            <person name="Teshima H."/>
            <person name="Kyrpides N."/>
            <person name="Mavromatis K."/>
            <person name="Ivanova N."/>
            <person name="Brettin T."/>
            <person name="Detter J.C."/>
            <person name="Han C."/>
            <person name="Larimer F."/>
            <person name="Land M."/>
            <person name="Hauser L."/>
            <person name="Markowitz V."/>
            <person name="Cheng J.-F."/>
            <person name="Hugenholtz P."/>
            <person name="Woyke T."/>
            <person name="Wu D."/>
            <person name="Brambilla E."/>
            <person name="Klenk H.-P."/>
            <person name="Eisen J.A."/>
        </authorList>
    </citation>
    <scope>NUCLEOTIDE SEQUENCE</scope>
    <source>
        <strain evidence="6">DSM 6220</strain>
    </source>
</reference>
<dbReference type="Gene3D" id="3.30.830.10">
    <property type="entry name" value="Metalloenzyme, LuxS/M16 peptidase-like"/>
    <property type="match status" value="4"/>
</dbReference>
<feature type="domain" description="Peptidase M16 C-terminal" evidence="5">
    <location>
        <begin position="210"/>
        <end position="376"/>
    </location>
</feature>
<dbReference type="RefSeq" id="WP_014401711.1">
    <property type="nucleotide sequence ID" value="NC_017033.1"/>
</dbReference>
<feature type="region of interest" description="Disordered" evidence="2">
    <location>
        <begin position="440"/>
        <end position="470"/>
    </location>
</feature>
<accession>H8L1H7</accession>
<feature type="domain" description="Peptidase M16 C-terminal" evidence="5">
    <location>
        <begin position="651"/>
        <end position="829"/>
    </location>
</feature>
<evidence type="ECO:0000259" key="4">
    <source>
        <dbReference type="Pfam" id="PF00675"/>
    </source>
</evidence>
<evidence type="ECO:0000313" key="6">
    <source>
        <dbReference type="EMBL" id="AFC84705.1"/>
    </source>
</evidence>
<feature type="chain" id="PRO_5003613582" evidence="3">
    <location>
        <begin position="27"/>
        <end position="901"/>
    </location>
</feature>
<protein>
    <submittedName>
        <fullName evidence="6">Putative Zn-dependent peptidase</fullName>
    </submittedName>
</protein>
<dbReference type="InterPro" id="IPR011765">
    <property type="entry name" value="Pept_M16_N"/>
</dbReference>
<dbReference type="PANTHER" id="PTHR11851">
    <property type="entry name" value="METALLOPROTEASE"/>
    <property type="match status" value="1"/>
</dbReference>
<evidence type="ECO:0000313" key="7">
    <source>
        <dbReference type="Proteomes" id="UP000005234"/>
    </source>
</evidence>
<sequence>MDVRRLKPLACGVLLGLSAVSGLAMAETAPASAVHAPASSTLQTTLDNGLRVVIVHDPLAPTVTTQITYQVGSYQAPAGFPGSAHALEHMMFRDSAGMTGAQLNQMTGKMGAQNNAFTTNDATQYYFVAPAAYLDILLHIEATRMQGLLVTDKDWAAERGAIEQEVSRDISSPDYLAFQKAEASLFKGTGYENDALGSRPTFDATKASLLRDFHKTWYAPNNAILVVVGDVDPQTTLGKIKQLFGTIPKQALPQRAPLKLQPFKARTVQSTTPQGTGSIQALFRAPGLKSKDAAAFQVLLDVLNNPRSSLSALAAQGKVLAAGAQLQPFTEAGIGLVEVDFAKGADPVQARADMDGVLAEVLKNGVSPELVEAAKRSELAQKEFNKTSAVTLASAWSQALAWQGLKSPDEASDLIHAVTVDDVNRVAREWLQPDQRYTVVLTPDPNGKRPPDSSGFGGSESFGGDNKLDGPLPEWAARSLGQLSMPHWTLAPTRTVLPNGITLIVQPETISKTVSVFGHIDGDEHLQEPVGKDGVGRVLNGMFDYGTTGLDREAFHKALDALAAQERGGADFSLEVPSEGFDKGLQLLADNVLHPAMPESAFQVQQQSLARELAGAMQSPNYKTMHALWKGLLPAGDPGLREATPATVSSLKLDDVKAYHAQTFRPDLTTIVVVGDVSPASAAKAVGQYFGQWQAKGPKPEVTPRPVPVNPAGFTLIANPYAAQDTVFLAQSLQMNLANPDRYALQLGNEVLGGNGFASRLMTDIRVRHGYAYGADSGLQIQKSRSIFYVTYGSDPSKVGPVDALVRQNLEKMRSTPVEAHELENARQAQIRSIPLSVSSFRSIGSSLLRWSYNGEPLDQPMVAARHYLSLTAPQVQAAFKRYILPQHLTQVVQGPDPVKH</sequence>
<dbReference type="PANTHER" id="PTHR11851:SF49">
    <property type="entry name" value="MITOCHONDRIAL-PROCESSING PEPTIDASE SUBUNIT ALPHA"/>
    <property type="match status" value="1"/>
</dbReference>
<dbReference type="SUPFAM" id="SSF63411">
    <property type="entry name" value="LuxS/MPP-like metallohydrolase"/>
    <property type="match status" value="4"/>
</dbReference>
<dbReference type="Pfam" id="PF05193">
    <property type="entry name" value="Peptidase_M16_C"/>
    <property type="match status" value="2"/>
</dbReference>
<evidence type="ECO:0000259" key="5">
    <source>
        <dbReference type="Pfam" id="PF05193"/>
    </source>
</evidence>
<dbReference type="Proteomes" id="UP000005234">
    <property type="component" value="Chromosome"/>
</dbReference>
<feature type="domain" description="Peptidase M16 N-terminal" evidence="4">
    <location>
        <begin position="51"/>
        <end position="195"/>
    </location>
</feature>
<dbReference type="InterPro" id="IPR007863">
    <property type="entry name" value="Peptidase_M16_C"/>
</dbReference>
<dbReference type="InterPro" id="IPR050361">
    <property type="entry name" value="MPP/UQCRC_Complex"/>
</dbReference>
<evidence type="ECO:0000256" key="2">
    <source>
        <dbReference type="SAM" id="MobiDB-lite"/>
    </source>
</evidence>
<dbReference type="KEGG" id="fau:Fraau_0208"/>
<organism evidence="6 7">
    <name type="scientific">Frateuria aurantia (strain ATCC 33424 / DSM 6220 / KCTC 2777 / LMG 1558 / NBRC 3245 / NCIMB 13370)</name>
    <name type="common">Acetobacter aurantius</name>
    <dbReference type="NCBI Taxonomy" id="767434"/>
    <lineage>
        <taxon>Bacteria</taxon>
        <taxon>Pseudomonadati</taxon>
        <taxon>Pseudomonadota</taxon>
        <taxon>Gammaproteobacteria</taxon>
        <taxon>Lysobacterales</taxon>
        <taxon>Rhodanobacteraceae</taxon>
        <taxon>Frateuria</taxon>
    </lineage>
</organism>
<keyword evidence="3" id="KW-0732">Signal</keyword>
<comment type="similarity">
    <text evidence="1">Belongs to the peptidase M16 family.</text>
</comment>
<dbReference type="AlphaFoldDB" id="H8L1H7"/>
<name>H8L1H7_FRAAD</name>
<dbReference type="Pfam" id="PF00675">
    <property type="entry name" value="Peptidase_M16"/>
    <property type="match status" value="1"/>
</dbReference>
<dbReference type="GO" id="GO:0046872">
    <property type="term" value="F:metal ion binding"/>
    <property type="evidence" value="ECO:0007669"/>
    <property type="project" value="InterPro"/>
</dbReference>
<keyword evidence="7" id="KW-1185">Reference proteome</keyword>
<evidence type="ECO:0000256" key="1">
    <source>
        <dbReference type="ARBA" id="ARBA00007261"/>
    </source>
</evidence>
<dbReference type="InterPro" id="IPR011249">
    <property type="entry name" value="Metalloenz_LuxS/M16"/>
</dbReference>
<evidence type="ECO:0000256" key="3">
    <source>
        <dbReference type="SAM" id="SignalP"/>
    </source>
</evidence>
<proteinExistence type="inferred from homology"/>
<dbReference type="HOGENOM" id="CLU_007487_2_0_6"/>
<gene>
    <name evidence="6" type="ordered locus">Fraau_0208</name>
</gene>
<dbReference type="STRING" id="767434.Fraau_0208"/>
<feature type="signal peptide" evidence="3">
    <location>
        <begin position="1"/>
        <end position="26"/>
    </location>
</feature>